<dbReference type="KEGG" id="oar:OA238_c25120"/>
<dbReference type="NCBIfam" id="TIGR00667">
    <property type="entry name" value="aat"/>
    <property type="match status" value="1"/>
</dbReference>
<evidence type="ECO:0000313" key="6">
    <source>
        <dbReference type="Proteomes" id="UP000004688"/>
    </source>
</evidence>
<dbReference type="GO" id="GO:0008914">
    <property type="term" value="F:leucyl-tRNA--protein transferase activity"/>
    <property type="evidence" value="ECO:0007669"/>
    <property type="project" value="UniProtKB-UniRule"/>
</dbReference>
<protein>
    <recommendedName>
        <fullName evidence="4">Leucyl/phenylalanyl-tRNA--protein transferase</fullName>
        <ecNumber evidence="4">2.3.2.6</ecNumber>
    </recommendedName>
    <alternativeName>
        <fullName evidence="4">L/F-transferase</fullName>
    </alternativeName>
    <alternativeName>
        <fullName evidence="4">Leucyltransferase</fullName>
    </alternativeName>
    <alternativeName>
        <fullName evidence="4">Phenyalanyltransferase</fullName>
    </alternativeName>
</protein>
<proteinExistence type="inferred from homology"/>
<keyword evidence="2 4" id="KW-0808">Transferase</keyword>
<dbReference type="InterPro" id="IPR042221">
    <property type="entry name" value="Leu/Phe-tRNA_Trfase_N"/>
</dbReference>
<dbReference type="eggNOG" id="COG2360">
    <property type="taxonomic scope" value="Bacteria"/>
</dbReference>
<comment type="subcellular location">
    <subcellularLocation>
        <location evidence="4">Cytoplasm</location>
    </subcellularLocation>
</comment>
<dbReference type="InterPro" id="IPR042203">
    <property type="entry name" value="Leu/Phe-tRNA_Trfase_C"/>
</dbReference>
<sequence length="213" mass="23672">MATTLTPEMLLSAYSSGIFPMAEHRSDEGLFWVDPRQRGILPLDGFHISRSLAKSIRSDRFTITYDFDFAGVVTGCANREETWINDMLMTLYNQLHRARAAHSVEVWDNGVLVGGVFGIALGGAFFGESMFSHRTDASKVALAYLVDRLAVGGFDLFDTQFITPHLASLGGVEVSRARYRKRLRAALELDADFDRQTGVSDAYSLLQRNVHTS</sequence>
<dbReference type="Gene3D" id="3.30.70.3550">
    <property type="entry name" value="Leucyl/phenylalanyl-tRNA-protein transferase, N-terminal domain"/>
    <property type="match status" value="1"/>
</dbReference>
<accession>M9RJ04</accession>
<comment type="similarity">
    <text evidence="4">Belongs to the L/F-transferase family.</text>
</comment>
<dbReference type="HAMAP" id="MF_00688">
    <property type="entry name" value="Leu_Phe_trans"/>
    <property type="match status" value="1"/>
</dbReference>
<evidence type="ECO:0000256" key="2">
    <source>
        <dbReference type="ARBA" id="ARBA00022679"/>
    </source>
</evidence>
<comment type="catalytic activity">
    <reaction evidence="4">
        <text>N-terminal L-lysyl-[protein] + L-leucyl-tRNA(Leu) = N-terminal L-leucyl-L-lysyl-[protein] + tRNA(Leu) + H(+)</text>
        <dbReference type="Rhea" id="RHEA:12340"/>
        <dbReference type="Rhea" id="RHEA-COMP:9613"/>
        <dbReference type="Rhea" id="RHEA-COMP:9622"/>
        <dbReference type="Rhea" id="RHEA-COMP:12670"/>
        <dbReference type="Rhea" id="RHEA-COMP:12671"/>
        <dbReference type="ChEBI" id="CHEBI:15378"/>
        <dbReference type="ChEBI" id="CHEBI:65249"/>
        <dbReference type="ChEBI" id="CHEBI:78442"/>
        <dbReference type="ChEBI" id="CHEBI:78494"/>
        <dbReference type="ChEBI" id="CHEBI:133043"/>
        <dbReference type="EC" id="2.3.2.6"/>
    </reaction>
</comment>
<dbReference type="RefSeq" id="WP_015495633.1">
    <property type="nucleotide sequence ID" value="NC_020908.1"/>
</dbReference>
<dbReference type="OrthoDB" id="9790282at2"/>
<dbReference type="GO" id="GO:0030163">
    <property type="term" value="P:protein catabolic process"/>
    <property type="evidence" value="ECO:0007669"/>
    <property type="project" value="UniProtKB-UniRule"/>
</dbReference>
<dbReference type="PANTHER" id="PTHR30098:SF2">
    <property type="entry name" value="LEUCYL_PHENYLALANYL-TRNA--PROTEIN TRANSFERASE"/>
    <property type="match status" value="1"/>
</dbReference>
<dbReference type="Gene3D" id="3.40.630.70">
    <property type="entry name" value="Leucyl/phenylalanyl-tRNA-protein transferase, C-terminal domain"/>
    <property type="match status" value="1"/>
</dbReference>
<gene>
    <name evidence="4 5" type="primary">aat</name>
    <name evidence="5" type="ORF">OA238_c25120</name>
</gene>
<dbReference type="InterPro" id="IPR016181">
    <property type="entry name" value="Acyl_CoA_acyltransferase"/>
</dbReference>
<dbReference type="PANTHER" id="PTHR30098">
    <property type="entry name" value="LEUCYL/PHENYLALANYL-TRNA--PROTEIN TRANSFERASE"/>
    <property type="match status" value="1"/>
</dbReference>
<dbReference type="InterPro" id="IPR004616">
    <property type="entry name" value="Leu/Phe-tRNA_Trfase"/>
</dbReference>
<reference evidence="5 6" key="1">
    <citation type="journal article" date="2013" name="PLoS ONE">
        <title>Poles Apart: Arctic and Antarctic Octadecabacter strains Share High Genome Plasticity and a New Type of Xanthorhodopsin.</title>
        <authorList>
            <person name="Vollmers J."/>
            <person name="Voget S."/>
            <person name="Dietrich S."/>
            <person name="Gollnow K."/>
            <person name="Smits M."/>
            <person name="Meyer K."/>
            <person name="Brinkhoff T."/>
            <person name="Simon M."/>
            <person name="Daniel R."/>
        </authorList>
    </citation>
    <scope>NUCLEOTIDE SEQUENCE [LARGE SCALE GENOMIC DNA]</scope>
    <source>
        <strain evidence="5 6">238</strain>
    </source>
</reference>
<dbReference type="EMBL" id="CP003742">
    <property type="protein sequence ID" value="AGI72564.1"/>
    <property type="molecule type" value="Genomic_DNA"/>
</dbReference>
<dbReference type="STRING" id="391616.OA238_c25120"/>
<comment type="catalytic activity">
    <reaction evidence="4">
        <text>L-phenylalanyl-tRNA(Phe) + an N-terminal L-alpha-aminoacyl-[protein] = an N-terminal L-phenylalanyl-L-alpha-aminoacyl-[protein] + tRNA(Phe)</text>
        <dbReference type="Rhea" id="RHEA:43632"/>
        <dbReference type="Rhea" id="RHEA-COMP:9668"/>
        <dbReference type="Rhea" id="RHEA-COMP:9699"/>
        <dbReference type="Rhea" id="RHEA-COMP:10636"/>
        <dbReference type="Rhea" id="RHEA-COMP:10637"/>
        <dbReference type="ChEBI" id="CHEBI:78442"/>
        <dbReference type="ChEBI" id="CHEBI:78531"/>
        <dbReference type="ChEBI" id="CHEBI:78597"/>
        <dbReference type="ChEBI" id="CHEBI:83561"/>
        <dbReference type="EC" id="2.3.2.6"/>
    </reaction>
</comment>
<dbReference type="Proteomes" id="UP000004688">
    <property type="component" value="Chromosome"/>
</dbReference>
<dbReference type="Pfam" id="PF03588">
    <property type="entry name" value="Leu_Phe_trans"/>
    <property type="match status" value="1"/>
</dbReference>
<comment type="catalytic activity">
    <reaction evidence="4">
        <text>N-terminal L-arginyl-[protein] + L-leucyl-tRNA(Leu) = N-terminal L-leucyl-L-arginyl-[protein] + tRNA(Leu) + H(+)</text>
        <dbReference type="Rhea" id="RHEA:50416"/>
        <dbReference type="Rhea" id="RHEA-COMP:9613"/>
        <dbReference type="Rhea" id="RHEA-COMP:9622"/>
        <dbReference type="Rhea" id="RHEA-COMP:12672"/>
        <dbReference type="Rhea" id="RHEA-COMP:12673"/>
        <dbReference type="ChEBI" id="CHEBI:15378"/>
        <dbReference type="ChEBI" id="CHEBI:64719"/>
        <dbReference type="ChEBI" id="CHEBI:78442"/>
        <dbReference type="ChEBI" id="CHEBI:78494"/>
        <dbReference type="ChEBI" id="CHEBI:133044"/>
        <dbReference type="EC" id="2.3.2.6"/>
    </reaction>
</comment>
<evidence type="ECO:0000256" key="4">
    <source>
        <dbReference type="HAMAP-Rule" id="MF_00688"/>
    </source>
</evidence>
<comment type="function">
    <text evidence="4">Functions in the N-end rule pathway of protein degradation where it conjugates Leu, Phe and, less efficiently, Met from aminoacyl-tRNAs to the N-termini of proteins containing an N-terminal arginine or lysine.</text>
</comment>
<keyword evidence="1 4" id="KW-0963">Cytoplasm</keyword>
<evidence type="ECO:0000313" key="5">
    <source>
        <dbReference type="EMBL" id="AGI72564.1"/>
    </source>
</evidence>
<keyword evidence="6" id="KW-1185">Reference proteome</keyword>
<evidence type="ECO:0000256" key="3">
    <source>
        <dbReference type="ARBA" id="ARBA00023315"/>
    </source>
</evidence>
<dbReference type="EC" id="2.3.2.6" evidence="4"/>
<dbReference type="GO" id="GO:0005737">
    <property type="term" value="C:cytoplasm"/>
    <property type="evidence" value="ECO:0007669"/>
    <property type="project" value="UniProtKB-SubCell"/>
</dbReference>
<dbReference type="HOGENOM" id="CLU_075045_1_1_5"/>
<keyword evidence="3 4" id="KW-0012">Acyltransferase</keyword>
<evidence type="ECO:0000256" key="1">
    <source>
        <dbReference type="ARBA" id="ARBA00022490"/>
    </source>
</evidence>
<dbReference type="SUPFAM" id="SSF55729">
    <property type="entry name" value="Acyl-CoA N-acyltransferases (Nat)"/>
    <property type="match status" value="1"/>
</dbReference>
<dbReference type="AlphaFoldDB" id="M9RJ04"/>
<name>M9RJ04_9RHOB</name>
<organism evidence="5 6">
    <name type="scientific">Octadecabacter arcticus 238</name>
    <dbReference type="NCBI Taxonomy" id="391616"/>
    <lineage>
        <taxon>Bacteria</taxon>
        <taxon>Pseudomonadati</taxon>
        <taxon>Pseudomonadota</taxon>
        <taxon>Alphaproteobacteria</taxon>
        <taxon>Rhodobacterales</taxon>
        <taxon>Roseobacteraceae</taxon>
        <taxon>Octadecabacter</taxon>
    </lineage>
</organism>